<sequence>MRAGTSLTGLGRYNENVVIHAFRRLGASSQRDIAASTGLSVQTVSAIVRGLQGRGLLAEVETRVSGRGRPRTILDIVASARIAVGVHVDPSVVTIVALDLGGEVTASVSSTDVDADDPRLAMAKVAAMVQRLIRDGKVDERRLVGACLALPGPVDPATAAPDSAVWLPGWAGVPLGELLSERLQMPVPVVKDTLAAVIGENWVRAGESLDSTMVFVYVGTGTGLGLSVNGDPVRGFSGNSGEVGAMMTALGSNAPGEPPGMANDPAVLVERAHVLGIQPEPLPTRSDFVALERRFAQLCSLAEGGDERADRLLSGAADRMAELVMMATELLDADMVVFGGPYWRLLEPWYAPAARRTVRRPSARGPHPVRVMSTAMGEDVGAIGAASVVHDSRYVPRAPSSAGR</sequence>
<evidence type="ECO:0000313" key="2">
    <source>
        <dbReference type="EMBL" id="QPL05241.1"/>
    </source>
</evidence>
<dbReference type="InterPro" id="IPR036388">
    <property type="entry name" value="WH-like_DNA-bd_sf"/>
</dbReference>
<dbReference type="PANTHER" id="PTHR18964:SF149">
    <property type="entry name" value="BIFUNCTIONAL UDP-N-ACETYLGLUCOSAMINE 2-EPIMERASE_N-ACETYLMANNOSAMINE KINASE"/>
    <property type="match status" value="1"/>
</dbReference>
<dbReference type="SUPFAM" id="SSF53067">
    <property type="entry name" value="Actin-like ATPase domain"/>
    <property type="match status" value="1"/>
</dbReference>
<accession>A0A7T0PVF1</accession>
<dbReference type="InterPro" id="IPR036390">
    <property type="entry name" value="WH_DNA-bd_sf"/>
</dbReference>
<dbReference type="AlphaFoldDB" id="A0A7T0PVF1"/>
<dbReference type="RefSeq" id="WP_166857225.1">
    <property type="nucleotide sequence ID" value="NZ_CP063989.1"/>
</dbReference>
<reference evidence="2 3" key="1">
    <citation type="submission" date="2020-11" db="EMBL/GenBank/DDBJ databases">
        <title>Actinomyces sp. ZJ750.</title>
        <authorList>
            <person name="Zhou J."/>
        </authorList>
    </citation>
    <scope>NUCLEOTIDE SEQUENCE [LARGE SCALE GENOMIC DNA]</scope>
    <source>
        <strain evidence="2 3">ZJ750</strain>
    </source>
</reference>
<dbReference type="EMBL" id="CP063989">
    <property type="protein sequence ID" value="QPL05241.1"/>
    <property type="molecule type" value="Genomic_DNA"/>
</dbReference>
<dbReference type="Pfam" id="PF00480">
    <property type="entry name" value="ROK"/>
    <property type="match status" value="1"/>
</dbReference>
<dbReference type="Gene3D" id="3.30.420.40">
    <property type="match status" value="2"/>
</dbReference>
<keyword evidence="3" id="KW-1185">Reference proteome</keyword>
<protein>
    <submittedName>
        <fullName evidence="2">ROK family transcriptional regulator</fullName>
    </submittedName>
</protein>
<dbReference type="PANTHER" id="PTHR18964">
    <property type="entry name" value="ROK (REPRESSOR, ORF, KINASE) FAMILY"/>
    <property type="match status" value="1"/>
</dbReference>
<evidence type="ECO:0000256" key="1">
    <source>
        <dbReference type="ARBA" id="ARBA00006479"/>
    </source>
</evidence>
<organism evidence="2 3">
    <name type="scientific">Actinomyces respiraculi</name>
    <dbReference type="NCBI Taxonomy" id="2744574"/>
    <lineage>
        <taxon>Bacteria</taxon>
        <taxon>Bacillati</taxon>
        <taxon>Actinomycetota</taxon>
        <taxon>Actinomycetes</taxon>
        <taxon>Actinomycetales</taxon>
        <taxon>Actinomycetaceae</taxon>
        <taxon>Actinomyces</taxon>
    </lineage>
</organism>
<dbReference type="SUPFAM" id="SSF46785">
    <property type="entry name" value="Winged helix' DNA-binding domain"/>
    <property type="match status" value="1"/>
</dbReference>
<proteinExistence type="inferred from homology"/>
<evidence type="ECO:0000313" key="3">
    <source>
        <dbReference type="Proteomes" id="UP000594637"/>
    </source>
</evidence>
<name>A0A7T0PVF1_9ACTO</name>
<dbReference type="Proteomes" id="UP000594637">
    <property type="component" value="Chromosome"/>
</dbReference>
<dbReference type="InterPro" id="IPR000600">
    <property type="entry name" value="ROK"/>
</dbReference>
<gene>
    <name evidence="2" type="ORF">ID810_11075</name>
</gene>
<comment type="similarity">
    <text evidence="1">Belongs to the ROK (NagC/XylR) family.</text>
</comment>
<dbReference type="Gene3D" id="1.10.10.10">
    <property type="entry name" value="Winged helix-like DNA-binding domain superfamily/Winged helix DNA-binding domain"/>
    <property type="match status" value="1"/>
</dbReference>
<dbReference type="KEGG" id="arep:ID810_11075"/>
<dbReference type="InterPro" id="IPR043129">
    <property type="entry name" value="ATPase_NBD"/>
</dbReference>